<proteinExistence type="predicted"/>
<gene>
    <name evidence="2" type="ORF">PG994_009060</name>
</gene>
<reference evidence="2 3" key="1">
    <citation type="submission" date="2023-01" db="EMBL/GenBank/DDBJ databases">
        <title>Analysis of 21 Apiospora genomes using comparative genomics revels a genus with tremendous synthesis potential of carbohydrate active enzymes and secondary metabolites.</title>
        <authorList>
            <person name="Sorensen T."/>
        </authorList>
    </citation>
    <scope>NUCLEOTIDE SEQUENCE [LARGE SCALE GENOMIC DNA]</scope>
    <source>
        <strain evidence="2 3">CBS 135458</strain>
    </source>
</reference>
<keyword evidence="3" id="KW-1185">Reference proteome</keyword>
<dbReference type="EMBL" id="JAQQWL010000009">
    <property type="protein sequence ID" value="KAK8058612.1"/>
    <property type="molecule type" value="Genomic_DNA"/>
</dbReference>
<dbReference type="GeneID" id="92093532"/>
<name>A0ABR1UIS0_9PEZI</name>
<dbReference type="RefSeq" id="XP_066714058.1">
    <property type="nucleotide sequence ID" value="XM_066860469.1"/>
</dbReference>
<accession>A0ABR1UIS0</accession>
<organism evidence="2 3">
    <name type="scientific">Apiospora phragmitis</name>
    <dbReference type="NCBI Taxonomy" id="2905665"/>
    <lineage>
        <taxon>Eukaryota</taxon>
        <taxon>Fungi</taxon>
        <taxon>Dikarya</taxon>
        <taxon>Ascomycota</taxon>
        <taxon>Pezizomycotina</taxon>
        <taxon>Sordariomycetes</taxon>
        <taxon>Xylariomycetidae</taxon>
        <taxon>Amphisphaeriales</taxon>
        <taxon>Apiosporaceae</taxon>
        <taxon>Apiospora</taxon>
    </lineage>
</organism>
<feature type="region of interest" description="Disordered" evidence="1">
    <location>
        <begin position="1"/>
        <end position="60"/>
    </location>
</feature>
<protein>
    <submittedName>
        <fullName evidence="2">Uncharacterized protein</fullName>
    </submittedName>
</protein>
<evidence type="ECO:0000256" key="1">
    <source>
        <dbReference type="SAM" id="MobiDB-lite"/>
    </source>
</evidence>
<evidence type="ECO:0000313" key="3">
    <source>
        <dbReference type="Proteomes" id="UP001480595"/>
    </source>
</evidence>
<sequence>MSSSTPAVKVSSGARPHDDSSRMLSDGSGASRATSKPDGAGSANNEPPNSQDAPSNAQQGSSMVRCLAYSCWMLSLARGYSTLTHTRHIAPTKLQAMSDDELHEMTLD</sequence>
<dbReference type="Proteomes" id="UP001480595">
    <property type="component" value="Unassembled WGS sequence"/>
</dbReference>
<evidence type="ECO:0000313" key="2">
    <source>
        <dbReference type="EMBL" id="KAK8058612.1"/>
    </source>
</evidence>
<feature type="compositionally biased region" description="Polar residues" evidence="1">
    <location>
        <begin position="42"/>
        <end position="60"/>
    </location>
</feature>
<comment type="caution">
    <text evidence="2">The sequence shown here is derived from an EMBL/GenBank/DDBJ whole genome shotgun (WGS) entry which is preliminary data.</text>
</comment>